<gene>
    <name evidence="1" type="ORF">AtDm6_2900</name>
</gene>
<dbReference type="EMBL" id="JOKM01000102">
    <property type="protein sequence ID" value="KGB21264.1"/>
    <property type="molecule type" value="Genomic_DNA"/>
</dbReference>
<dbReference type="STRING" id="104102.AtDm6_2900"/>
<protein>
    <submittedName>
        <fullName evidence="1">Uncharacterized protein</fullName>
    </submittedName>
</protein>
<dbReference type="PATRIC" id="fig|104102.7.peg.2864"/>
<dbReference type="Proteomes" id="UP000029448">
    <property type="component" value="Unassembled WGS sequence"/>
</dbReference>
<evidence type="ECO:0000313" key="1">
    <source>
        <dbReference type="EMBL" id="KGB21264.1"/>
    </source>
</evidence>
<name>A0A094YKY2_9PROT</name>
<sequence length="37" mass="3930">MRCLFTEAEGCACASFTTKAGAPTRTHSYPALRPVAI</sequence>
<dbReference type="AlphaFoldDB" id="A0A094YKY2"/>
<comment type="caution">
    <text evidence="1">The sequence shown here is derived from an EMBL/GenBank/DDBJ whole genome shotgun (WGS) entry which is preliminary data.</text>
</comment>
<evidence type="ECO:0000313" key="2">
    <source>
        <dbReference type="Proteomes" id="UP000029448"/>
    </source>
</evidence>
<accession>A0A094YKY2</accession>
<reference evidence="1 2" key="1">
    <citation type="submission" date="2014-06" db="EMBL/GenBank/DDBJ databases">
        <title>Functional and comparative genomic analyses of the Drosophila gut microbiota identify candidate symbiosis factors.</title>
        <authorList>
            <person name="Newell P.D."/>
            <person name="Chaston J.M."/>
            <person name="Douglas A.E."/>
        </authorList>
    </citation>
    <scope>NUCLEOTIDE SEQUENCE [LARGE SCALE GENOMIC DNA]</scope>
    <source>
        <strain evidence="1 2">DmCS_006</strain>
    </source>
</reference>
<proteinExistence type="predicted"/>
<organism evidence="1 2">
    <name type="scientific">Acetobacter tropicalis</name>
    <dbReference type="NCBI Taxonomy" id="104102"/>
    <lineage>
        <taxon>Bacteria</taxon>
        <taxon>Pseudomonadati</taxon>
        <taxon>Pseudomonadota</taxon>
        <taxon>Alphaproteobacteria</taxon>
        <taxon>Acetobacterales</taxon>
        <taxon>Acetobacteraceae</taxon>
        <taxon>Acetobacter</taxon>
    </lineage>
</organism>
<keyword evidence="2" id="KW-1185">Reference proteome</keyword>